<dbReference type="InterPro" id="IPR036291">
    <property type="entry name" value="NAD(P)-bd_dom_sf"/>
</dbReference>
<dbReference type="Gene3D" id="3.40.50.720">
    <property type="entry name" value="NAD(P)-binding Rossmann-like Domain"/>
    <property type="match status" value="1"/>
</dbReference>
<evidence type="ECO:0000313" key="3">
    <source>
        <dbReference type="EMBL" id="QNJ95261.1"/>
    </source>
</evidence>
<dbReference type="InterPro" id="IPR006115">
    <property type="entry name" value="6PGDH_NADP-bd"/>
</dbReference>
<organism evidence="3 4">
    <name type="scientific">Mycolicibacterium fluoranthenivorans</name>
    <dbReference type="NCBI Taxonomy" id="258505"/>
    <lineage>
        <taxon>Bacteria</taxon>
        <taxon>Bacillati</taxon>
        <taxon>Actinomycetota</taxon>
        <taxon>Actinomycetes</taxon>
        <taxon>Mycobacteriales</taxon>
        <taxon>Mycobacteriaceae</taxon>
        <taxon>Mycolicibacterium</taxon>
    </lineage>
</organism>
<dbReference type="InterPro" id="IPR051265">
    <property type="entry name" value="HIBADH-related_NP60_sf"/>
</dbReference>
<dbReference type="AlphaFoldDB" id="A0A7G8PLP5"/>
<dbReference type="SUPFAM" id="SSF51735">
    <property type="entry name" value="NAD(P)-binding Rossmann-fold domains"/>
    <property type="match status" value="1"/>
</dbReference>
<evidence type="ECO:0000259" key="1">
    <source>
        <dbReference type="Pfam" id="PF03446"/>
    </source>
</evidence>
<reference evidence="3 4" key="1">
    <citation type="submission" date="2020-07" db="EMBL/GenBank/DDBJ databases">
        <title>Draft genome sequence of four isobutane-metabolizing strains capable of cometabolically degrading diverse ether contaminants.</title>
        <authorList>
            <person name="Chen W."/>
            <person name="Faulkner N."/>
            <person name="Smith C."/>
            <person name="Hyman M."/>
        </authorList>
    </citation>
    <scope>NUCLEOTIDE SEQUENCE [LARGE SCALE GENOMIC DNA]</scope>
    <source>
        <strain evidence="3 4">2A</strain>
    </source>
</reference>
<evidence type="ECO:0000259" key="2">
    <source>
        <dbReference type="Pfam" id="PF14833"/>
    </source>
</evidence>
<evidence type="ECO:0000313" key="4">
    <source>
        <dbReference type="Proteomes" id="UP000515498"/>
    </source>
</evidence>
<dbReference type="Gene3D" id="1.10.1040.10">
    <property type="entry name" value="N-(1-d-carboxylethyl)-l-norvaline Dehydrogenase, domain 2"/>
    <property type="match status" value="1"/>
</dbReference>
<feature type="domain" description="3-hydroxyisobutyrate dehydrogenase-like NAD-binding" evidence="2">
    <location>
        <begin position="245"/>
        <end position="362"/>
    </location>
</feature>
<dbReference type="InterPro" id="IPR008927">
    <property type="entry name" value="6-PGluconate_DH-like_C_sf"/>
</dbReference>
<dbReference type="EMBL" id="CP059894">
    <property type="protein sequence ID" value="QNJ95261.1"/>
    <property type="molecule type" value="Genomic_DNA"/>
</dbReference>
<gene>
    <name evidence="3" type="ORF">HZU40_14105</name>
</gene>
<sequence>MHSAISNGRTARCCAPPRCAAVDDRVGSGGYGGLPARGRDARPGTYCGATGVGLALQPLRSGSLSNGAAPHVAVRRLPGRMNAMRVAVLGTGAMGAGMAQSLLREGIEVAVWNRTPERARPLAADGAEVASDPADAVRGADVVVAMLFDAAATLEMMDTVLPALEPDAVFVQCATVGTDAAAQTAALAAQHGVAFLDCPVLGTKVPAEQGNLVMLASGDPGLRERVRPAFDAMGSKTIWVGDEPGLGSQLKLVCNAWISALAAAIGQSFALAKSLGLDQRLILEAFDGSAAGSPYLQVKGKAIIDSSFAPQFSVDGVRKDTGLIRDAIAAAGLSTALVDGVRAAFDAASEAGHGGEDMAAVYFGF</sequence>
<dbReference type="InterPro" id="IPR013328">
    <property type="entry name" value="6PGD_dom2"/>
</dbReference>
<dbReference type="Pfam" id="PF14833">
    <property type="entry name" value="NAD_binding_11"/>
    <property type="match status" value="1"/>
</dbReference>
<dbReference type="PANTHER" id="PTHR43580:SF2">
    <property type="entry name" value="CYTOKINE-LIKE NUCLEAR FACTOR N-PAC"/>
    <property type="match status" value="1"/>
</dbReference>
<accession>A0A7G8PLP5</accession>
<dbReference type="Pfam" id="PF03446">
    <property type="entry name" value="NAD_binding_2"/>
    <property type="match status" value="1"/>
</dbReference>
<dbReference type="InterPro" id="IPR029154">
    <property type="entry name" value="HIBADH-like_NADP-bd"/>
</dbReference>
<dbReference type="GO" id="GO:0051287">
    <property type="term" value="F:NAD binding"/>
    <property type="evidence" value="ECO:0007669"/>
    <property type="project" value="InterPro"/>
</dbReference>
<dbReference type="KEGG" id="mflu:HZU40_14105"/>
<name>A0A7G8PLP5_9MYCO</name>
<dbReference type="PANTHER" id="PTHR43580">
    <property type="entry name" value="OXIDOREDUCTASE GLYR1-RELATED"/>
    <property type="match status" value="1"/>
</dbReference>
<proteinExistence type="predicted"/>
<dbReference type="Proteomes" id="UP000515498">
    <property type="component" value="Chromosome"/>
</dbReference>
<feature type="domain" description="6-phosphogluconate dehydrogenase NADP-binding" evidence="1">
    <location>
        <begin position="86"/>
        <end position="241"/>
    </location>
</feature>
<protein>
    <submittedName>
        <fullName evidence="3">NAD(P)-dependent oxidoreductase</fullName>
    </submittedName>
</protein>
<dbReference type="GO" id="GO:0050661">
    <property type="term" value="F:NADP binding"/>
    <property type="evidence" value="ECO:0007669"/>
    <property type="project" value="InterPro"/>
</dbReference>
<dbReference type="SUPFAM" id="SSF48179">
    <property type="entry name" value="6-phosphogluconate dehydrogenase C-terminal domain-like"/>
    <property type="match status" value="1"/>
</dbReference>